<protein>
    <recommendedName>
        <fullName evidence="7">Phospholipase A1</fullName>
    </recommendedName>
</protein>
<dbReference type="PANTHER" id="PTHR31403">
    <property type="entry name" value="PHOSPHOLIPASE A1-IBETA2, CHLOROPLASTIC"/>
    <property type="match status" value="1"/>
</dbReference>
<keyword evidence="2" id="KW-0378">Hydrolase</keyword>
<dbReference type="Gene3D" id="3.40.50.1820">
    <property type="entry name" value="alpha/beta hydrolase"/>
    <property type="match status" value="1"/>
</dbReference>
<gene>
    <name evidence="5" type="ORF">DM860_002369</name>
</gene>
<accession>A0A328D1T0</accession>
<dbReference type="GO" id="GO:0004620">
    <property type="term" value="F:phospholipase activity"/>
    <property type="evidence" value="ECO:0007669"/>
    <property type="project" value="TreeGrafter"/>
</dbReference>
<sequence length="93" mass="10383">MEPKDSNWIGFVAVSDDEETRRIGRRDIVVAWRGTATFPSLPITVISFASPRVGNTPFRDELYQVLYTIRISGAVPWLDDVGDEEVPQVSSVS</sequence>
<organism evidence="5 6">
    <name type="scientific">Cuscuta australis</name>
    <dbReference type="NCBI Taxonomy" id="267555"/>
    <lineage>
        <taxon>Eukaryota</taxon>
        <taxon>Viridiplantae</taxon>
        <taxon>Streptophyta</taxon>
        <taxon>Embryophyta</taxon>
        <taxon>Tracheophyta</taxon>
        <taxon>Spermatophyta</taxon>
        <taxon>Magnoliopsida</taxon>
        <taxon>eudicotyledons</taxon>
        <taxon>Gunneridae</taxon>
        <taxon>Pentapetalae</taxon>
        <taxon>asterids</taxon>
        <taxon>lamiids</taxon>
        <taxon>Solanales</taxon>
        <taxon>Convolvulaceae</taxon>
        <taxon>Cuscuteae</taxon>
        <taxon>Cuscuta</taxon>
        <taxon>Cuscuta subgen. Grammica</taxon>
        <taxon>Cuscuta sect. Cleistogrammica</taxon>
    </lineage>
</organism>
<evidence type="ECO:0000256" key="3">
    <source>
        <dbReference type="ARBA" id="ARBA00022963"/>
    </source>
</evidence>
<dbReference type="EMBL" id="NQVE01000209">
    <property type="protein sequence ID" value="RAL38391.1"/>
    <property type="molecule type" value="Genomic_DNA"/>
</dbReference>
<evidence type="ECO:0000256" key="4">
    <source>
        <dbReference type="ARBA" id="ARBA00023098"/>
    </source>
</evidence>
<dbReference type="GO" id="GO:0016042">
    <property type="term" value="P:lipid catabolic process"/>
    <property type="evidence" value="ECO:0007669"/>
    <property type="project" value="UniProtKB-KW"/>
</dbReference>
<evidence type="ECO:0000313" key="6">
    <source>
        <dbReference type="Proteomes" id="UP000249390"/>
    </source>
</evidence>
<evidence type="ECO:0000313" key="5">
    <source>
        <dbReference type="EMBL" id="RAL38391.1"/>
    </source>
</evidence>
<dbReference type="PANTHER" id="PTHR31403:SF11">
    <property type="entry name" value="OS12G0614500 PROTEIN"/>
    <property type="match status" value="1"/>
</dbReference>
<evidence type="ECO:0000256" key="1">
    <source>
        <dbReference type="ARBA" id="ARBA00010701"/>
    </source>
</evidence>
<dbReference type="AlphaFoldDB" id="A0A328D1T0"/>
<comment type="similarity">
    <text evidence="1">Belongs to the AB hydrolase superfamily. Lipase family.</text>
</comment>
<keyword evidence="3" id="KW-0442">Lipid degradation</keyword>
<dbReference type="Proteomes" id="UP000249390">
    <property type="component" value="Unassembled WGS sequence"/>
</dbReference>
<comment type="caution">
    <text evidence="5">The sequence shown here is derived from an EMBL/GenBank/DDBJ whole genome shotgun (WGS) entry which is preliminary data.</text>
</comment>
<evidence type="ECO:0008006" key="7">
    <source>
        <dbReference type="Google" id="ProtNLM"/>
    </source>
</evidence>
<dbReference type="InterPro" id="IPR029058">
    <property type="entry name" value="AB_hydrolase_fold"/>
</dbReference>
<keyword evidence="6" id="KW-1185">Reference proteome</keyword>
<keyword evidence="4" id="KW-0443">Lipid metabolism</keyword>
<name>A0A328D1T0_9ASTE</name>
<evidence type="ECO:0000256" key="2">
    <source>
        <dbReference type="ARBA" id="ARBA00022801"/>
    </source>
</evidence>
<reference evidence="5 6" key="1">
    <citation type="submission" date="2018-06" db="EMBL/GenBank/DDBJ databases">
        <title>The Genome of Cuscuta australis (Dodder) Provides Insight into the Evolution of Plant Parasitism.</title>
        <authorList>
            <person name="Liu H."/>
        </authorList>
    </citation>
    <scope>NUCLEOTIDE SEQUENCE [LARGE SCALE GENOMIC DNA]</scope>
    <source>
        <strain evidence="6">cv. Yunnan</strain>
        <tissue evidence="5">Vines</tissue>
    </source>
</reference>
<proteinExistence type="inferred from homology"/>